<keyword evidence="1" id="KW-1133">Transmembrane helix</keyword>
<proteinExistence type="predicted"/>
<evidence type="ECO:0000313" key="3">
    <source>
        <dbReference type="Proteomes" id="UP000834106"/>
    </source>
</evidence>
<reference evidence="2" key="1">
    <citation type="submission" date="2023-05" db="EMBL/GenBank/DDBJ databases">
        <authorList>
            <person name="Huff M."/>
        </authorList>
    </citation>
    <scope>NUCLEOTIDE SEQUENCE</scope>
</reference>
<protein>
    <submittedName>
        <fullName evidence="2">Uncharacterized protein</fullName>
    </submittedName>
</protein>
<keyword evidence="3" id="KW-1185">Reference proteome</keyword>
<keyword evidence="1" id="KW-0812">Transmembrane</keyword>
<evidence type="ECO:0000256" key="1">
    <source>
        <dbReference type="SAM" id="Phobius"/>
    </source>
</evidence>
<dbReference type="EMBL" id="OU503051">
    <property type="protein sequence ID" value="CAI9778463.1"/>
    <property type="molecule type" value="Genomic_DNA"/>
</dbReference>
<gene>
    <name evidence="2" type="ORF">FPE_LOCUS25893</name>
</gene>
<dbReference type="Proteomes" id="UP000834106">
    <property type="component" value="Chromosome 16"/>
</dbReference>
<keyword evidence="1" id="KW-0472">Membrane</keyword>
<sequence length="128" mass="14500">MWKCPNCLRKVEEHKDKNSRKVKFKAGVQLFIYNIYLFANIVARGTKKSRKNGNCTMINHDPGVIRCNAFTTLLQQALLPSVLPDLYHVVLPPPPPLLRVHRHLVLAPPHSVLAFGLNDIVSAIQKTR</sequence>
<feature type="transmembrane region" description="Helical" evidence="1">
    <location>
        <begin position="26"/>
        <end position="43"/>
    </location>
</feature>
<dbReference type="AlphaFoldDB" id="A0AAD1ZZH6"/>
<organism evidence="2 3">
    <name type="scientific">Fraxinus pennsylvanica</name>
    <dbReference type="NCBI Taxonomy" id="56036"/>
    <lineage>
        <taxon>Eukaryota</taxon>
        <taxon>Viridiplantae</taxon>
        <taxon>Streptophyta</taxon>
        <taxon>Embryophyta</taxon>
        <taxon>Tracheophyta</taxon>
        <taxon>Spermatophyta</taxon>
        <taxon>Magnoliopsida</taxon>
        <taxon>eudicotyledons</taxon>
        <taxon>Gunneridae</taxon>
        <taxon>Pentapetalae</taxon>
        <taxon>asterids</taxon>
        <taxon>lamiids</taxon>
        <taxon>Lamiales</taxon>
        <taxon>Oleaceae</taxon>
        <taxon>Oleeae</taxon>
        <taxon>Fraxinus</taxon>
    </lineage>
</organism>
<accession>A0AAD1ZZH6</accession>
<evidence type="ECO:0000313" key="2">
    <source>
        <dbReference type="EMBL" id="CAI9778463.1"/>
    </source>
</evidence>
<name>A0AAD1ZZH6_9LAMI</name>